<dbReference type="RefSeq" id="WP_190439173.1">
    <property type="nucleotide sequence ID" value="NZ_JAMPKM010000003.1"/>
</dbReference>
<comment type="caution">
    <text evidence="1">The sequence shown here is derived from an EMBL/GenBank/DDBJ whole genome shotgun (WGS) entry which is preliminary data.</text>
</comment>
<organism evidence="1 2">
    <name type="scientific">Trichocoleus desertorum GB2-A4</name>
    <dbReference type="NCBI Taxonomy" id="2933944"/>
    <lineage>
        <taxon>Bacteria</taxon>
        <taxon>Bacillati</taxon>
        <taxon>Cyanobacteriota</taxon>
        <taxon>Cyanophyceae</taxon>
        <taxon>Leptolyngbyales</taxon>
        <taxon>Trichocoleusaceae</taxon>
        <taxon>Trichocoleus</taxon>
    </lineage>
</organism>
<accession>A0ABV0J562</accession>
<proteinExistence type="predicted"/>
<evidence type="ECO:0008006" key="3">
    <source>
        <dbReference type="Google" id="ProtNLM"/>
    </source>
</evidence>
<keyword evidence="2" id="KW-1185">Reference proteome</keyword>
<protein>
    <recommendedName>
        <fullName evidence="3">Transposase</fullName>
    </recommendedName>
</protein>
<sequence length="97" mass="10461">MAQITECPNCGKKGLVQRGNDVFQCLSCNFSRDLSEAERGNDISWVLIVGLGVAVLLKVLQVFDSSQTPNYNSPNSRAAIAPQVLVSKVVTSSDFIT</sequence>
<dbReference type="EMBL" id="JAMPKM010000003">
    <property type="protein sequence ID" value="MEP0816913.1"/>
    <property type="molecule type" value="Genomic_DNA"/>
</dbReference>
<dbReference type="Proteomes" id="UP001464891">
    <property type="component" value="Unassembled WGS sequence"/>
</dbReference>
<name>A0ABV0J562_9CYAN</name>
<reference evidence="1 2" key="1">
    <citation type="submission" date="2022-04" db="EMBL/GenBank/DDBJ databases">
        <title>Positive selection, recombination, and allopatry shape intraspecific diversity of widespread and dominant cyanobacteria.</title>
        <authorList>
            <person name="Wei J."/>
            <person name="Shu W."/>
            <person name="Hu C."/>
        </authorList>
    </citation>
    <scope>NUCLEOTIDE SEQUENCE [LARGE SCALE GENOMIC DNA]</scope>
    <source>
        <strain evidence="1 2">GB2-A4</strain>
    </source>
</reference>
<evidence type="ECO:0000313" key="2">
    <source>
        <dbReference type="Proteomes" id="UP001464891"/>
    </source>
</evidence>
<gene>
    <name evidence="1" type="ORF">NC998_07370</name>
</gene>
<evidence type="ECO:0000313" key="1">
    <source>
        <dbReference type="EMBL" id="MEP0816913.1"/>
    </source>
</evidence>